<evidence type="ECO:0000256" key="3">
    <source>
        <dbReference type="SAM" id="MobiDB-lite"/>
    </source>
</evidence>
<evidence type="ECO:0000313" key="6">
    <source>
        <dbReference type="Proteomes" id="UP000006727"/>
    </source>
</evidence>
<dbReference type="FunFam" id="1.20.1270.10:FF:000002">
    <property type="entry name" value="Heat shock 70 kDa protein 4"/>
    <property type="match status" value="1"/>
</dbReference>
<dbReference type="Gene3D" id="1.20.1270.10">
    <property type="match status" value="1"/>
</dbReference>
<keyword evidence="1" id="KW-0547">Nucleotide-binding</keyword>
<dbReference type="GO" id="GO:0005524">
    <property type="term" value="F:ATP binding"/>
    <property type="evidence" value="ECO:0007669"/>
    <property type="project" value="UniProtKB-KW"/>
</dbReference>
<evidence type="ECO:0000313" key="4">
    <source>
        <dbReference type="EMBL" id="PNR41166.1"/>
    </source>
</evidence>
<accession>A0A2K1JIM2</accession>
<dbReference type="Gramene" id="Pp3c14_15590V3.1">
    <property type="protein sequence ID" value="Pp3c14_15590V3.1"/>
    <property type="gene ID" value="Pp3c14_15590"/>
</dbReference>
<dbReference type="EMBL" id="ABEU02000014">
    <property type="protein sequence ID" value="PNR41166.1"/>
    <property type="molecule type" value="Genomic_DNA"/>
</dbReference>
<evidence type="ECO:0000256" key="2">
    <source>
        <dbReference type="ARBA" id="ARBA00022840"/>
    </source>
</evidence>
<keyword evidence="6" id="KW-1185">Reference proteome</keyword>
<dbReference type="AlphaFoldDB" id="A0A2K1JIM2"/>
<dbReference type="EnsemblPlants" id="Pp3c14_15590V3.1">
    <property type="protein sequence ID" value="Pp3c14_15590V3.1"/>
    <property type="gene ID" value="Pp3c14_15590"/>
</dbReference>
<evidence type="ECO:0000313" key="5">
    <source>
        <dbReference type="EnsemblPlants" id="Pp3c14_15590V3.1"/>
    </source>
</evidence>
<feature type="region of interest" description="Disordered" evidence="3">
    <location>
        <begin position="218"/>
        <end position="240"/>
    </location>
</feature>
<reference evidence="4 6" key="1">
    <citation type="journal article" date="2008" name="Science">
        <title>The Physcomitrella genome reveals evolutionary insights into the conquest of land by plants.</title>
        <authorList>
            <person name="Rensing S."/>
            <person name="Lang D."/>
            <person name="Zimmer A."/>
            <person name="Terry A."/>
            <person name="Salamov A."/>
            <person name="Shapiro H."/>
            <person name="Nishiyama T."/>
            <person name="Perroud P.-F."/>
            <person name="Lindquist E."/>
            <person name="Kamisugi Y."/>
            <person name="Tanahashi T."/>
            <person name="Sakakibara K."/>
            <person name="Fujita T."/>
            <person name="Oishi K."/>
            <person name="Shin-I T."/>
            <person name="Kuroki Y."/>
            <person name="Toyoda A."/>
            <person name="Suzuki Y."/>
            <person name="Hashimoto A."/>
            <person name="Yamaguchi K."/>
            <person name="Sugano A."/>
            <person name="Kohara Y."/>
            <person name="Fujiyama A."/>
            <person name="Anterola A."/>
            <person name="Aoki S."/>
            <person name="Ashton N."/>
            <person name="Barbazuk W.B."/>
            <person name="Barker E."/>
            <person name="Bennetzen J."/>
            <person name="Bezanilla M."/>
            <person name="Blankenship R."/>
            <person name="Cho S.H."/>
            <person name="Dutcher S."/>
            <person name="Estelle M."/>
            <person name="Fawcett J.A."/>
            <person name="Gundlach H."/>
            <person name="Hanada K."/>
            <person name="Heyl A."/>
            <person name="Hicks K.A."/>
            <person name="Hugh J."/>
            <person name="Lohr M."/>
            <person name="Mayer K."/>
            <person name="Melkozernov A."/>
            <person name="Murata T."/>
            <person name="Nelson D."/>
            <person name="Pils B."/>
            <person name="Prigge M."/>
            <person name="Reiss B."/>
            <person name="Renner T."/>
            <person name="Rombauts S."/>
            <person name="Rushton P."/>
            <person name="Sanderfoot A."/>
            <person name="Schween G."/>
            <person name="Shiu S.-H."/>
            <person name="Stueber K."/>
            <person name="Theodoulou F.L."/>
            <person name="Tu H."/>
            <person name="Van de Peer Y."/>
            <person name="Verrier P.J."/>
            <person name="Waters E."/>
            <person name="Wood A."/>
            <person name="Yang L."/>
            <person name="Cove D."/>
            <person name="Cuming A."/>
            <person name="Hasebe M."/>
            <person name="Lucas S."/>
            <person name="Mishler D.B."/>
            <person name="Reski R."/>
            <person name="Grigoriev I."/>
            <person name="Quatrano R.S."/>
            <person name="Boore J.L."/>
        </authorList>
    </citation>
    <scope>NUCLEOTIDE SEQUENCE [LARGE SCALE GENOMIC DNA]</scope>
    <source>
        <strain evidence="5 6">cv. Gransden 2004</strain>
    </source>
</reference>
<organism evidence="4">
    <name type="scientific">Physcomitrium patens</name>
    <name type="common">Spreading-leaved earth moss</name>
    <name type="synonym">Physcomitrella patens</name>
    <dbReference type="NCBI Taxonomy" id="3218"/>
    <lineage>
        <taxon>Eukaryota</taxon>
        <taxon>Viridiplantae</taxon>
        <taxon>Streptophyta</taxon>
        <taxon>Embryophyta</taxon>
        <taxon>Bryophyta</taxon>
        <taxon>Bryophytina</taxon>
        <taxon>Bryopsida</taxon>
        <taxon>Funariidae</taxon>
        <taxon>Funariales</taxon>
        <taxon>Funariaceae</taxon>
        <taxon>Physcomitrium</taxon>
    </lineage>
</organism>
<dbReference type="InParanoid" id="A0A2K1JIM2"/>
<keyword evidence="2" id="KW-0067">ATP-binding</keyword>
<dbReference type="PANTHER" id="PTHR45639">
    <property type="entry name" value="HSC70CB, ISOFORM G-RELATED"/>
    <property type="match status" value="1"/>
</dbReference>
<proteinExistence type="predicted"/>
<dbReference type="STRING" id="3218.A0A2K1JIM2"/>
<dbReference type="Proteomes" id="UP000006727">
    <property type="component" value="Chromosome 14"/>
</dbReference>
<dbReference type="PANTHER" id="PTHR45639:SF4">
    <property type="entry name" value="HSC70CB, ISOFORM G"/>
    <property type="match status" value="1"/>
</dbReference>
<dbReference type="GO" id="GO:0140662">
    <property type="term" value="F:ATP-dependent protein folding chaperone"/>
    <property type="evidence" value="ECO:0007669"/>
    <property type="project" value="InterPro"/>
</dbReference>
<reference evidence="5" key="3">
    <citation type="submission" date="2020-12" db="UniProtKB">
        <authorList>
            <consortium name="EnsemblPlants"/>
        </authorList>
    </citation>
    <scope>IDENTIFICATION</scope>
</reference>
<dbReference type="PaxDb" id="3218-PP1S209_55V6.1"/>
<name>A0A2K1JIM2_PHYPA</name>
<gene>
    <name evidence="4" type="ORF">PHYPA_018569</name>
</gene>
<dbReference type="InterPro" id="IPR013126">
    <property type="entry name" value="Hsp_70_fam"/>
</dbReference>
<dbReference type="SUPFAM" id="SSF100934">
    <property type="entry name" value="Heat shock protein 70kD (HSP70), C-terminal subdomain"/>
    <property type="match status" value="2"/>
</dbReference>
<sequence length="240" mass="27439">MIKLDLHGVVASEAATIIEEEVEILVTKNEVLKDGFGEKPQPVQITIQQRGDAKMVTKTPKQEIEKKNKNAVKAYIYGMRNMLCDKLQDYVTGYEREEMSVRLRETEDWLYEDGDDEIRNFHTARLAELKKLGDPLETRQREDSSSEAAQMKDLKFDHVHAAAKGKVISDCYKAEEWLKGKKRQHDAFPNANPVLLVAELKKKTQILDRFCKQIMTKARPVASKPAPTSEPKPPRIYANL</sequence>
<reference evidence="4 6" key="2">
    <citation type="journal article" date="2018" name="Plant J.">
        <title>The Physcomitrella patens chromosome-scale assembly reveals moss genome structure and evolution.</title>
        <authorList>
            <person name="Lang D."/>
            <person name="Ullrich K.K."/>
            <person name="Murat F."/>
            <person name="Fuchs J."/>
            <person name="Jenkins J."/>
            <person name="Haas F.B."/>
            <person name="Piednoel M."/>
            <person name="Gundlach H."/>
            <person name="Van Bel M."/>
            <person name="Meyberg R."/>
            <person name="Vives C."/>
            <person name="Morata J."/>
            <person name="Symeonidi A."/>
            <person name="Hiss M."/>
            <person name="Muchero W."/>
            <person name="Kamisugi Y."/>
            <person name="Saleh O."/>
            <person name="Blanc G."/>
            <person name="Decker E.L."/>
            <person name="van Gessel N."/>
            <person name="Grimwood J."/>
            <person name="Hayes R.D."/>
            <person name="Graham S.W."/>
            <person name="Gunter L.E."/>
            <person name="McDaniel S.F."/>
            <person name="Hoernstein S.N.W."/>
            <person name="Larsson A."/>
            <person name="Li F.W."/>
            <person name="Perroud P.F."/>
            <person name="Phillips J."/>
            <person name="Ranjan P."/>
            <person name="Rokshar D.S."/>
            <person name="Rothfels C.J."/>
            <person name="Schneider L."/>
            <person name="Shu S."/>
            <person name="Stevenson D.W."/>
            <person name="Thummler F."/>
            <person name="Tillich M."/>
            <person name="Villarreal Aguilar J.C."/>
            <person name="Widiez T."/>
            <person name="Wong G.K."/>
            <person name="Wymore A."/>
            <person name="Zhang Y."/>
            <person name="Zimmer A.D."/>
            <person name="Quatrano R.S."/>
            <person name="Mayer K.F.X."/>
            <person name="Goodstein D."/>
            <person name="Casacuberta J.M."/>
            <person name="Vandepoele K."/>
            <person name="Reski R."/>
            <person name="Cuming A.C."/>
            <person name="Tuskan G.A."/>
            <person name="Maumus F."/>
            <person name="Salse J."/>
            <person name="Schmutz J."/>
            <person name="Rensing S.A."/>
        </authorList>
    </citation>
    <scope>NUCLEOTIDE SEQUENCE [LARGE SCALE GENOMIC DNA]</scope>
    <source>
        <strain evidence="5 6">cv. Gransden 2004</strain>
    </source>
</reference>
<evidence type="ECO:0000256" key="1">
    <source>
        <dbReference type="ARBA" id="ARBA00022741"/>
    </source>
</evidence>
<dbReference type="InterPro" id="IPR029048">
    <property type="entry name" value="HSP70_C_sf"/>
</dbReference>
<protein>
    <submittedName>
        <fullName evidence="4 5">Uncharacterized protein</fullName>
    </submittedName>
</protein>